<dbReference type="Pfam" id="PF00271">
    <property type="entry name" value="Helicase_C"/>
    <property type="match status" value="1"/>
</dbReference>
<protein>
    <submittedName>
        <fullName evidence="4">DEAD/DEAH box helicase</fullName>
    </submittedName>
</protein>
<gene>
    <name evidence="4" type="ORF">ESZ36_20385</name>
</gene>
<dbReference type="InterPro" id="IPR001650">
    <property type="entry name" value="Helicase_C-like"/>
</dbReference>
<dbReference type="RefSeq" id="WP_146791288.1">
    <property type="nucleotide sequence ID" value="NZ_VOLT01000014.1"/>
</dbReference>
<reference evidence="4 5" key="1">
    <citation type="submission" date="2019-07" db="EMBL/GenBank/DDBJ databases">
        <title>Genomes of sea-ice associated Colwellia species.</title>
        <authorList>
            <person name="Bowman J.P."/>
        </authorList>
    </citation>
    <scope>NUCLEOTIDE SEQUENCE [LARGE SCALE GENOMIC DNA]</scope>
    <source>
        <strain evidence="4 5">ACAM 459</strain>
    </source>
</reference>
<comment type="caution">
    <text evidence="4">The sequence shown here is derived from an EMBL/GenBank/DDBJ whole genome shotgun (WGS) entry which is preliminary data.</text>
</comment>
<name>A0A5C6Q5X9_9GAMM</name>
<keyword evidence="5" id="KW-1185">Reference proteome</keyword>
<dbReference type="Pfam" id="PF04851">
    <property type="entry name" value="ResIII"/>
    <property type="match status" value="1"/>
</dbReference>
<dbReference type="GO" id="GO:0003677">
    <property type="term" value="F:DNA binding"/>
    <property type="evidence" value="ECO:0007669"/>
    <property type="project" value="InterPro"/>
</dbReference>
<dbReference type="PROSITE" id="PS51194">
    <property type="entry name" value="HELICASE_CTER"/>
    <property type="match status" value="1"/>
</dbReference>
<dbReference type="PROSITE" id="PS51192">
    <property type="entry name" value="HELICASE_ATP_BIND_1"/>
    <property type="match status" value="1"/>
</dbReference>
<dbReference type="Gene3D" id="3.40.50.300">
    <property type="entry name" value="P-loop containing nucleotide triphosphate hydrolases"/>
    <property type="match status" value="2"/>
</dbReference>
<evidence type="ECO:0000259" key="3">
    <source>
        <dbReference type="PROSITE" id="PS51194"/>
    </source>
</evidence>
<accession>A0A5C6Q5X9</accession>
<keyword evidence="4" id="KW-0347">Helicase</keyword>
<dbReference type="InterPro" id="IPR027417">
    <property type="entry name" value="P-loop_NTPase"/>
</dbReference>
<dbReference type="GO" id="GO:0004386">
    <property type="term" value="F:helicase activity"/>
    <property type="evidence" value="ECO:0007669"/>
    <property type="project" value="UniProtKB-KW"/>
</dbReference>
<dbReference type="InterPro" id="IPR006935">
    <property type="entry name" value="Helicase/UvrB_N"/>
</dbReference>
<dbReference type="InterPro" id="IPR050742">
    <property type="entry name" value="Helicase_Restrict-Modif_Enz"/>
</dbReference>
<dbReference type="GO" id="GO:0005829">
    <property type="term" value="C:cytosol"/>
    <property type="evidence" value="ECO:0007669"/>
    <property type="project" value="TreeGrafter"/>
</dbReference>
<dbReference type="InterPro" id="IPR014001">
    <property type="entry name" value="Helicase_ATP-bd"/>
</dbReference>
<keyword evidence="4" id="KW-0067">ATP-binding</keyword>
<dbReference type="AlphaFoldDB" id="A0A5C6Q5X9"/>
<dbReference type="SUPFAM" id="SSF52540">
    <property type="entry name" value="P-loop containing nucleoside triphosphate hydrolases"/>
    <property type="match status" value="1"/>
</dbReference>
<feature type="compositionally biased region" description="Basic and acidic residues" evidence="1">
    <location>
        <begin position="130"/>
        <end position="163"/>
    </location>
</feature>
<dbReference type="OrthoDB" id="9802848at2"/>
<evidence type="ECO:0000256" key="1">
    <source>
        <dbReference type="SAM" id="MobiDB-lite"/>
    </source>
</evidence>
<dbReference type="Proteomes" id="UP000321822">
    <property type="component" value="Unassembled WGS sequence"/>
</dbReference>
<evidence type="ECO:0000313" key="5">
    <source>
        <dbReference type="Proteomes" id="UP000321822"/>
    </source>
</evidence>
<dbReference type="SMART" id="SM00487">
    <property type="entry name" value="DEXDc"/>
    <property type="match status" value="1"/>
</dbReference>
<evidence type="ECO:0000259" key="2">
    <source>
        <dbReference type="PROSITE" id="PS51192"/>
    </source>
</evidence>
<keyword evidence="4" id="KW-0547">Nucleotide-binding</keyword>
<proteinExistence type="predicted"/>
<dbReference type="GO" id="GO:0005524">
    <property type="term" value="F:ATP binding"/>
    <property type="evidence" value="ECO:0007669"/>
    <property type="project" value="InterPro"/>
</dbReference>
<feature type="domain" description="Helicase C-terminal" evidence="3">
    <location>
        <begin position="283"/>
        <end position="428"/>
    </location>
</feature>
<keyword evidence="4" id="KW-0378">Hydrolase</keyword>
<sequence>MAVFQLRDYQQDAVSSVLKHFRKSNESAVIVLPTGSGKSLVIAELARLAKRKILVLTHVKELVEQNHQKYETYGVTAGIYSAGLKLKETQHQVTFASIQSAARNLDDFSEPYSLIIIDECHRVNVASPDLSKEQPNEQSKDKTKDKAKSKPKGESKEQSHESASKPSNSNQYQQIIEKLMQVNPEVKLLGLTATPYRLGMGWIYKKHYRGFMRSEEKRPFEHCIYELPIRYLIKRQYLTEPNLVDATIEHYDFSSLRANASGEYSPTDMNHLLNKNPRVTQSIIEQVIELGHKRQGIMIFAATVEHAREVFSYLPTKLSALITGATDNTERDKLIKAFKRKEIKYLVNVSVLTTGFDAPHVDMIAILRPTQSVSLYQQIIGRGLRLSDNKKDCLVIDYTGNDFDLYHPEVGEKKPNSKSQPVQVVCPSCEFPNVFWGICDDDGYLVEHYGRRCKGLVETGSEEQAYLVESQSQCDYRFVFKECPHCGGENDIAARNCLQCLEVLVDPDDMLKKALKLKDSKIIRCAGLNLTRVNDKVSDKGADKLKITYHDEEGTQLNESFDFAIPNQVKAFNDIFSKRLSAKISVQLGSTESFEVTTLEQALKLASILPCPDFVISRKQKFYWRIKDRLFDYQGKYRKANELK</sequence>
<dbReference type="PANTHER" id="PTHR47396:SF1">
    <property type="entry name" value="ATP-DEPENDENT HELICASE IRC3-RELATED"/>
    <property type="match status" value="1"/>
</dbReference>
<organism evidence="4 5">
    <name type="scientific">Colwellia demingiae</name>
    <dbReference type="NCBI Taxonomy" id="89401"/>
    <lineage>
        <taxon>Bacteria</taxon>
        <taxon>Pseudomonadati</taxon>
        <taxon>Pseudomonadota</taxon>
        <taxon>Gammaproteobacteria</taxon>
        <taxon>Alteromonadales</taxon>
        <taxon>Colwelliaceae</taxon>
        <taxon>Colwellia</taxon>
    </lineage>
</organism>
<dbReference type="PANTHER" id="PTHR47396">
    <property type="entry name" value="TYPE I RESTRICTION ENZYME ECOKI R PROTEIN"/>
    <property type="match status" value="1"/>
</dbReference>
<evidence type="ECO:0000313" key="4">
    <source>
        <dbReference type="EMBL" id="TWX64334.1"/>
    </source>
</evidence>
<feature type="region of interest" description="Disordered" evidence="1">
    <location>
        <begin position="127"/>
        <end position="170"/>
    </location>
</feature>
<dbReference type="GO" id="GO:0016787">
    <property type="term" value="F:hydrolase activity"/>
    <property type="evidence" value="ECO:0007669"/>
    <property type="project" value="InterPro"/>
</dbReference>
<feature type="domain" description="Helicase ATP-binding" evidence="2">
    <location>
        <begin position="19"/>
        <end position="195"/>
    </location>
</feature>
<dbReference type="SMART" id="SM00490">
    <property type="entry name" value="HELICc"/>
    <property type="match status" value="1"/>
</dbReference>
<dbReference type="EMBL" id="VOLT01000014">
    <property type="protein sequence ID" value="TWX64334.1"/>
    <property type="molecule type" value="Genomic_DNA"/>
</dbReference>